<evidence type="ECO:0000313" key="3">
    <source>
        <dbReference type="EMBL" id="GAA5794979.1"/>
    </source>
</evidence>
<evidence type="ECO:0000256" key="2">
    <source>
        <dbReference type="SAM" id="MobiDB-lite"/>
    </source>
</evidence>
<feature type="coiled-coil region" evidence="1">
    <location>
        <begin position="130"/>
        <end position="193"/>
    </location>
</feature>
<feature type="coiled-coil region" evidence="1">
    <location>
        <begin position="220"/>
        <end position="265"/>
    </location>
</feature>
<keyword evidence="1" id="KW-0175">Coiled coil</keyword>
<dbReference type="Proteomes" id="UP001476247">
    <property type="component" value="Unassembled WGS sequence"/>
</dbReference>
<proteinExistence type="predicted"/>
<dbReference type="EMBL" id="BAABUJ010000004">
    <property type="protein sequence ID" value="GAA5794979.1"/>
    <property type="molecule type" value="Genomic_DNA"/>
</dbReference>
<feature type="region of interest" description="Disordered" evidence="2">
    <location>
        <begin position="1"/>
        <end position="58"/>
    </location>
</feature>
<feature type="compositionally biased region" description="Basic and acidic residues" evidence="2">
    <location>
        <begin position="37"/>
        <end position="57"/>
    </location>
</feature>
<reference evidence="3 4" key="1">
    <citation type="submission" date="2024-04" db="EMBL/GenBank/DDBJ databases">
        <title>genome sequences of Mucor flavus KT1a and Helicostylum pulchrum KT1b strains isolation_sourced from the surface of a dry-aged beef.</title>
        <authorList>
            <person name="Toyotome T."/>
            <person name="Hosono M."/>
            <person name="Torimaru M."/>
            <person name="Fukuda K."/>
            <person name="Mikami N."/>
        </authorList>
    </citation>
    <scope>NUCLEOTIDE SEQUENCE [LARGE SCALE GENOMIC DNA]</scope>
    <source>
        <strain evidence="3 4">KT1b</strain>
    </source>
</reference>
<evidence type="ECO:0000313" key="4">
    <source>
        <dbReference type="Proteomes" id="UP001476247"/>
    </source>
</evidence>
<gene>
    <name evidence="3" type="ORF">HPULCUR_000329</name>
</gene>
<name>A0ABP9XJJ2_9FUNG</name>
<sequence length="503" mass="59249">MDSPRTPRTPRRQETLGPTSPIQDWEVERATVLSEYKSSREKAERLEKKLESDRGTYERNTQSLLREVKLKETYMDKKLKDSEEQLMETIVDLQRQLVDERTHRQDEIQTIRNQHESALESEDRKYQRRLTSLQERLNAKDAEYAVLLENNDPEKEEQKVKLIEYLNRELAKEKEENAKLRESNLNLANTENESVSKEFQHLQSFCASIQEKLQESEISLIQSRQQQNELSDELIAAKEQSRQHKRRLAQIVAGHDDNIKQLQEKFSHEAHLNQMTTQAQFQNMQSEHTEMLREIREQHEIEKEVWHIEQQSLIDQIRRDAAFEKEEATRELTREWADKHDDLSASMSKDSMEIQTHWEAKLEEAKEIFELKASRLQGEMEVVKDRLGKEIVRRKQNQQGLTETLHILDGLQSKCETFQKKSIQLTKQQVITDKEFSVLKSQYRTSYRLARDLLSITSHSSNIDSYTNVPDILQTVVHQVSTMRIHADQQVTLTLISLPLVCH</sequence>
<accession>A0ABP9XJJ2</accession>
<organism evidence="3 4">
    <name type="scientific">Helicostylum pulchrum</name>
    <dbReference type="NCBI Taxonomy" id="562976"/>
    <lineage>
        <taxon>Eukaryota</taxon>
        <taxon>Fungi</taxon>
        <taxon>Fungi incertae sedis</taxon>
        <taxon>Mucoromycota</taxon>
        <taxon>Mucoromycotina</taxon>
        <taxon>Mucoromycetes</taxon>
        <taxon>Mucorales</taxon>
        <taxon>Mucorineae</taxon>
        <taxon>Mucoraceae</taxon>
        <taxon>Helicostylum</taxon>
    </lineage>
</organism>
<protein>
    <submittedName>
        <fullName evidence="3">Uncharacterized protein</fullName>
    </submittedName>
</protein>
<keyword evidence="4" id="KW-1185">Reference proteome</keyword>
<evidence type="ECO:0000256" key="1">
    <source>
        <dbReference type="SAM" id="Coils"/>
    </source>
</evidence>
<comment type="caution">
    <text evidence="3">The sequence shown here is derived from an EMBL/GenBank/DDBJ whole genome shotgun (WGS) entry which is preliminary data.</text>
</comment>